<dbReference type="NCBIfam" id="TIGR00138">
    <property type="entry name" value="rsmG_gidB"/>
    <property type="match status" value="1"/>
</dbReference>
<dbReference type="EC" id="2.1.1.170" evidence="6"/>
<keyword evidence="5 6" id="KW-0949">S-adenosyl-L-methionine</keyword>
<keyword evidence="2 6" id="KW-0698">rRNA processing</keyword>
<evidence type="ECO:0000256" key="6">
    <source>
        <dbReference type="HAMAP-Rule" id="MF_00074"/>
    </source>
</evidence>
<dbReference type="GO" id="GO:0070043">
    <property type="term" value="F:rRNA (guanine-N7-)-methyltransferase activity"/>
    <property type="evidence" value="ECO:0007669"/>
    <property type="project" value="UniProtKB-UniRule"/>
</dbReference>
<evidence type="ECO:0000256" key="4">
    <source>
        <dbReference type="ARBA" id="ARBA00022679"/>
    </source>
</evidence>
<protein>
    <recommendedName>
        <fullName evidence="6">Ribosomal RNA small subunit methyltransferase G</fullName>
        <ecNumber evidence="6">2.1.1.170</ecNumber>
    </recommendedName>
    <alternativeName>
        <fullName evidence="6">16S rRNA 7-methylguanosine methyltransferase</fullName>
        <shortName evidence="6">16S rRNA m7G methyltransferase</shortName>
    </alternativeName>
</protein>
<dbReference type="GO" id="GO:0005829">
    <property type="term" value="C:cytosol"/>
    <property type="evidence" value="ECO:0007669"/>
    <property type="project" value="TreeGrafter"/>
</dbReference>
<dbReference type="STRING" id="370622.LA66_16275"/>
<comment type="similarity">
    <text evidence="6">Belongs to the methyltransferase superfamily. RNA methyltransferase RsmG family.</text>
</comment>
<evidence type="ECO:0000256" key="5">
    <source>
        <dbReference type="ARBA" id="ARBA00022691"/>
    </source>
</evidence>
<dbReference type="Proteomes" id="UP000030826">
    <property type="component" value="Unassembled WGS sequence"/>
</dbReference>
<feature type="binding site" evidence="6">
    <location>
        <position position="73"/>
    </location>
    <ligand>
        <name>S-adenosyl-L-methionine</name>
        <dbReference type="ChEBI" id="CHEBI:59789"/>
    </ligand>
</feature>
<dbReference type="PANTHER" id="PTHR31760:SF0">
    <property type="entry name" value="S-ADENOSYL-L-METHIONINE-DEPENDENT METHYLTRANSFERASES SUPERFAMILY PROTEIN"/>
    <property type="match status" value="1"/>
</dbReference>
<keyword evidence="3 6" id="KW-0489">Methyltransferase</keyword>
<dbReference type="Gene3D" id="3.40.50.150">
    <property type="entry name" value="Vaccinia Virus protein VP39"/>
    <property type="match status" value="1"/>
</dbReference>
<accession>A0A0B1PY91</accession>
<comment type="function">
    <text evidence="6">Specifically methylates the N7 position of guanine in position 527 of 16S rRNA.</text>
</comment>
<evidence type="ECO:0000256" key="2">
    <source>
        <dbReference type="ARBA" id="ARBA00022552"/>
    </source>
</evidence>
<feature type="binding site" evidence="6">
    <location>
        <position position="68"/>
    </location>
    <ligand>
        <name>S-adenosyl-L-methionine</name>
        <dbReference type="ChEBI" id="CHEBI:59789"/>
    </ligand>
</feature>
<comment type="caution">
    <text evidence="7">The sequence shown here is derived from an EMBL/GenBank/DDBJ whole genome shotgun (WGS) entry which is preliminary data.</text>
</comment>
<evidence type="ECO:0000313" key="7">
    <source>
        <dbReference type="EMBL" id="KHJ53508.1"/>
    </source>
</evidence>
<sequence length="206" mass="22568">MMAVLDRWPVSRETRDRLVTYASLVRTWQKHINLVAPSTLPTLWSRHIDDGLWLDSVAGPVKHWADIGSGGGFPGLVLACLAAERPGHHVDLVEANAKKSAFLRTVIRELSLPANVHCQRIEAAGAVLEQAGAISARALASLDILLGLVAPSIEPKTVCYFLKGRAHEREVADATAHWHFDMVKHPSRTEAESVILEIRNCRPVAA</sequence>
<dbReference type="PIRSF" id="PIRSF003078">
    <property type="entry name" value="GidB"/>
    <property type="match status" value="1"/>
</dbReference>
<dbReference type="SUPFAM" id="SSF53335">
    <property type="entry name" value="S-adenosyl-L-methionine-dependent methyltransferases"/>
    <property type="match status" value="1"/>
</dbReference>
<feature type="binding site" evidence="6">
    <location>
        <position position="137"/>
    </location>
    <ligand>
        <name>S-adenosyl-L-methionine</name>
        <dbReference type="ChEBI" id="CHEBI:59789"/>
    </ligand>
</feature>
<evidence type="ECO:0000313" key="8">
    <source>
        <dbReference type="Proteomes" id="UP000030826"/>
    </source>
</evidence>
<organism evidence="7 8">
    <name type="scientific">Aureimonas altamirensis</name>
    <dbReference type="NCBI Taxonomy" id="370622"/>
    <lineage>
        <taxon>Bacteria</taxon>
        <taxon>Pseudomonadati</taxon>
        <taxon>Pseudomonadota</taxon>
        <taxon>Alphaproteobacteria</taxon>
        <taxon>Hyphomicrobiales</taxon>
        <taxon>Aurantimonadaceae</taxon>
        <taxon>Aureimonas</taxon>
    </lineage>
</organism>
<dbReference type="HAMAP" id="MF_00074">
    <property type="entry name" value="16SrRNA_methyltr_G"/>
    <property type="match status" value="1"/>
</dbReference>
<dbReference type="EMBL" id="JRFJ01000005">
    <property type="protein sequence ID" value="KHJ53508.1"/>
    <property type="molecule type" value="Genomic_DNA"/>
</dbReference>
<keyword evidence="1 6" id="KW-0963">Cytoplasm</keyword>
<dbReference type="Pfam" id="PF02527">
    <property type="entry name" value="GidB"/>
    <property type="match status" value="1"/>
</dbReference>
<dbReference type="PANTHER" id="PTHR31760">
    <property type="entry name" value="S-ADENOSYL-L-METHIONINE-DEPENDENT METHYLTRANSFERASES SUPERFAMILY PROTEIN"/>
    <property type="match status" value="1"/>
</dbReference>
<proteinExistence type="inferred from homology"/>
<keyword evidence="4 6" id="KW-0808">Transferase</keyword>
<comment type="caution">
    <text evidence="6">Lacks conserved residue(s) required for the propagation of feature annotation.</text>
</comment>
<dbReference type="InterPro" id="IPR029063">
    <property type="entry name" value="SAM-dependent_MTases_sf"/>
</dbReference>
<evidence type="ECO:0000256" key="3">
    <source>
        <dbReference type="ARBA" id="ARBA00022603"/>
    </source>
</evidence>
<dbReference type="AlphaFoldDB" id="A0A0B1PY91"/>
<evidence type="ECO:0000256" key="1">
    <source>
        <dbReference type="ARBA" id="ARBA00022490"/>
    </source>
</evidence>
<feature type="binding site" evidence="6">
    <location>
        <begin position="121"/>
        <end position="122"/>
    </location>
    <ligand>
        <name>S-adenosyl-L-methionine</name>
        <dbReference type="ChEBI" id="CHEBI:59789"/>
    </ligand>
</feature>
<dbReference type="InterPro" id="IPR003682">
    <property type="entry name" value="rRNA_ssu_MeTfrase_G"/>
</dbReference>
<comment type="subcellular location">
    <subcellularLocation>
        <location evidence="6">Cytoplasm</location>
    </subcellularLocation>
</comment>
<gene>
    <name evidence="6" type="primary">rsmG</name>
    <name evidence="7" type="ORF">LA66_16275</name>
</gene>
<reference evidence="7 8" key="1">
    <citation type="submission" date="2014-09" db="EMBL/GenBank/DDBJ databases">
        <title>Isolation and characterization of Aurantimonas altamirensis ON-56566 from clinical sample following a dog bite.</title>
        <authorList>
            <person name="Eshaghi A."/>
            <person name="Li A."/>
            <person name="Shahinas D."/>
            <person name="Bahn P."/>
            <person name="Kus J.V."/>
            <person name="Patel S.N."/>
        </authorList>
    </citation>
    <scope>NUCLEOTIDE SEQUENCE [LARGE SCALE GENOMIC DNA]</scope>
    <source>
        <strain evidence="7 8">ON-56566</strain>
    </source>
</reference>
<comment type="catalytic activity">
    <reaction evidence="6">
        <text>guanosine(527) in 16S rRNA + S-adenosyl-L-methionine = N(7)-methylguanosine(527) in 16S rRNA + S-adenosyl-L-homocysteine</text>
        <dbReference type="Rhea" id="RHEA:42732"/>
        <dbReference type="Rhea" id="RHEA-COMP:10209"/>
        <dbReference type="Rhea" id="RHEA-COMP:10210"/>
        <dbReference type="ChEBI" id="CHEBI:57856"/>
        <dbReference type="ChEBI" id="CHEBI:59789"/>
        <dbReference type="ChEBI" id="CHEBI:74269"/>
        <dbReference type="ChEBI" id="CHEBI:74480"/>
        <dbReference type="EC" id="2.1.1.170"/>
    </reaction>
</comment>
<name>A0A0B1PY91_9HYPH</name>